<protein>
    <submittedName>
        <fullName evidence="7">Outer membrane efflux protein</fullName>
    </submittedName>
</protein>
<dbReference type="SUPFAM" id="SSF56954">
    <property type="entry name" value="Outer membrane efflux proteins (OEP)"/>
    <property type="match status" value="1"/>
</dbReference>
<dbReference type="OrthoDB" id="581172at2"/>
<keyword evidence="2" id="KW-1134">Transmembrane beta strand</keyword>
<dbReference type="RefSeq" id="WP_146502618.1">
    <property type="nucleotide sequence ID" value="NZ_SJPG01000001.1"/>
</dbReference>
<gene>
    <name evidence="7" type="ORF">Pan54_12150</name>
</gene>
<keyword evidence="3" id="KW-0812">Transmembrane</keyword>
<dbReference type="Gene3D" id="1.20.1600.10">
    <property type="entry name" value="Outer membrane efflux proteins (OEP)"/>
    <property type="match status" value="1"/>
</dbReference>
<dbReference type="PANTHER" id="PTHR30026">
    <property type="entry name" value="OUTER MEMBRANE PROTEIN TOLC"/>
    <property type="match status" value="1"/>
</dbReference>
<feature type="compositionally biased region" description="Polar residues" evidence="6">
    <location>
        <begin position="76"/>
        <end position="85"/>
    </location>
</feature>
<keyword evidence="4" id="KW-0472">Membrane</keyword>
<evidence type="ECO:0000256" key="2">
    <source>
        <dbReference type="ARBA" id="ARBA00022452"/>
    </source>
</evidence>
<sequence>MCSRILTILAMMHFLGCVTVNKYDSQSTHESSNINKPIKVGEESSAVQVEPSIDKADREVAKISLAAFEEQIDLSTGTDRSTEIQSELPPLDESANEPANESAEETPYPTELQELAIEENSVSLDSVIGSVYQSFPLLESAYAGRRIAEGDQMSAAGAYDFKFKAASENNALGFYQNYRQSLGFAQPLYGGGEFFAGYRVGNGSFQPWYLERQTNEGGEFKTGVNIPLAKDRNIDQRRAELWRSNYSRKMVEPEIHALLIGFIQEGSYAYWEWVAAGEKLLIAEEVLVLAQERTDRIRQQVENGFIDPPELTDNLRLVSEREAKLAEVLQKYQKAAIKLSLYLRDYEGSPIVLSIKDLQRFPSPEERLETSVDLDIQLAISNRPELIVMDFLRKQLQLDFSAAQNETRPTIDTQWIASQDIGQPTSPKNDKGEFVLEASVFMDVPLQRRKARGKMFAIEGKMTQLQAKRKMTEDKIAVEVQTVHTAMQAALKRYVSTKQAVEYAEDLAQRERRNFELGSSDLLKVTLREQYAVEASEKVIDALLDFYQAEVDYRATLAQDQLP</sequence>
<proteinExistence type="predicted"/>
<evidence type="ECO:0000256" key="6">
    <source>
        <dbReference type="SAM" id="MobiDB-lite"/>
    </source>
</evidence>
<keyword evidence="8" id="KW-1185">Reference proteome</keyword>
<dbReference type="PANTHER" id="PTHR30026:SF21">
    <property type="entry name" value="SLR1270 PROTEIN"/>
    <property type="match status" value="1"/>
</dbReference>
<dbReference type="InterPro" id="IPR051906">
    <property type="entry name" value="TolC-like"/>
</dbReference>
<evidence type="ECO:0000256" key="5">
    <source>
        <dbReference type="ARBA" id="ARBA00023237"/>
    </source>
</evidence>
<evidence type="ECO:0000313" key="8">
    <source>
        <dbReference type="Proteomes" id="UP000316095"/>
    </source>
</evidence>
<dbReference type="GO" id="GO:0009279">
    <property type="term" value="C:cell outer membrane"/>
    <property type="evidence" value="ECO:0007669"/>
    <property type="project" value="UniProtKB-SubCell"/>
</dbReference>
<reference evidence="7 8" key="1">
    <citation type="submission" date="2019-02" db="EMBL/GenBank/DDBJ databases">
        <title>Deep-cultivation of Planctomycetes and their phenomic and genomic characterization uncovers novel biology.</title>
        <authorList>
            <person name="Wiegand S."/>
            <person name="Jogler M."/>
            <person name="Boedeker C."/>
            <person name="Pinto D."/>
            <person name="Vollmers J."/>
            <person name="Rivas-Marin E."/>
            <person name="Kohn T."/>
            <person name="Peeters S.H."/>
            <person name="Heuer A."/>
            <person name="Rast P."/>
            <person name="Oberbeckmann S."/>
            <person name="Bunk B."/>
            <person name="Jeske O."/>
            <person name="Meyerdierks A."/>
            <person name="Storesund J.E."/>
            <person name="Kallscheuer N."/>
            <person name="Luecker S."/>
            <person name="Lage O.M."/>
            <person name="Pohl T."/>
            <person name="Merkel B.J."/>
            <person name="Hornburger P."/>
            <person name="Mueller R.-W."/>
            <person name="Bruemmer F."/>
            <person name="Labrenz M."/>
            <person name="Spormann A.M."/>
            <person name="Op Den Camp H."/>
            <person name="Overmann J."/>
            <person name="Amann R."/>
            <person name="Jetten M.S.M."/>
            <person name="Mascher T."/>
            <person name="Medema M.H."/>
            <person name="Devos D.P."/>
            <person name="Kaster A.-K."/>
            <person name="Ovreas L."/>
            <person name="Rohde M."/>
            <person name="Galperin M.Y."/>
            <person name="Jogler C."/>
        </authorList>
    </citation>
    <scope>NUCLEOTIDE SEQUENCE [LARGE SCALE GENOMIC DNA]</scope>
    <source>
        <strain evidence="7 8">Pan54</strain>
    </source>
</reference>
<dbReference type="AlphaFoldDB" id="A0A5C5XDN5"/>
<name>A0A5C5XDN5_9PLAN</name>
<comment type="caution">
    <text evidence="7">The sequence shown here is derived from an EMBL/GenBank/DDBJ whole genome shotgun (WGS) entry which is preliminary data.</text>
</comment>
<feature type="region of interest" description="Disordered" evidence="6">
    <location>
        <begin position="76"/>
        <end position="107"/>
    </location>
</feature>
<evidence type="ECO:0000256" key="3">
    <source>
        <dbReference type="ARBA" id="ARBA00022692"/>
    </source>
</evidence>
<dbReference type="GO" id="GO:1990281">
    <property type="term" value="C:efflux pump complex"/>
    <property type="evidence" value="ECO:0007669"/>
    <property type="project" value="TreeGrafter"/>
</dbReference>
<dbReference type="GO" id="GO:0015562">
    <property type="term" value="F:efflux transmembrane transporter activity"/>
    <property type="evidence" value="ECO:0007669"/>
    <property type="project" value="InterPro"/>
</dbReference>
<evidence type="ECO:0000256" key="1">
    <source>
        <dbReference type="ARBA" id="ARBA00004442"/>
    </source>
</evidence>
<dbReference type="GO" id="GO:0015288">
    <property type="term" value="F:porin activity"/>
    <property type="evidence" value="ECO:0007669"/>
    <property type="project" value="TreeGrafter"/>
</dbReference>
<evidence type="ECO:0000313" key="7">
    <source>
        <dbReference type="EMBL" id="TWT60501.1"/>
    </source>
</evidence>
<keyword evidence="5" id="KW-0998">Cell outer membrane</keyword>
<organism evidence="7 8">
    <name type="scientific">Rubinisphaera italica</name>
    <dbReference type="NCBI Taxonomy" id="2527969"/>
    <lineage>
        <taxon>Bacteria</taxon>
        <taxon>Pseudomonadati</taxon>
        <taxon>Planctomycetota</taxon>
        <taxon>Planctomycetia</taxon>
        <taxon>Planctomycetales</taxon>
        <taxon>Planctomycetaceae</taxon>
        <taxon>Rubinisphaera</taxon>
    </lineage>
</organism>
<dbReference type="EMBL" id="SJPG01000001">
    <property type="protein sequence ID" value="TWT60501.1"/>
    <property type="molecule type" value="Genomic_DNA"/>
</dbReference>
<evidence type="ECO:0000256" key="4">
    <source>
        <dbReference type="ARBA" id="ARBA00023136"/>
    </source>
</evidence>
<comment type="subcellular location">
    <subcellularLocation>
        <location evidence="1">Cell outer membrane</location>
    </subcellularLocation>
</comment>
<dbReference type="Proteomes" id="UP000316095">
    <property type="component" value="Unassembled WGS sequence"/>
</dbReference>
<accession>A0A5C5XDN5</accession>